<dbReference type="EMBL" id="KN831971">
    <property type="protein sequence ID" value="KIO04429.1"/>
    <property type="molecule type" value="Genomic_DNA"/>
</dbReference>
<keyword evidence="2" id="KW-1185">Reference proteome</keyword>
<dbReference type="HOGENOM" id="CLU_046434_1_0_1"/>
<name>A0A0C3PA42_PISTI</name>
<evidence type="ECO:0000313" key="1">
    <source>
        <dbReference type="EMBL" id="KIO04429.1"/>
    </source>
</evidence>
<reference evidence="2" key="2">
    <citation type="submission" date="2015-01" db="EMBL/GenBank/DDBJ databases">
        <title>Evolutionary Origins and Diversification of the Mycorrhizal Mutualists.</title>
        <authorList>
            <consortium name="DOE Joint Genome Institute"/>
            <consortium name="Mycorrhizal Genomics Consortium"/>
            <person name="Kohler A."/>
            <person name="Kuo A."/>
            <person name="Nagy L.G."/>
            <person name="Floudas D."/>
            <person name="Copeland A."/>
            <person name="Barry K.W."/>
            <person name="Cichocki N."/>
            <person name="Veneault-Fourrey C."/>
            <person name="LaButti K."/>
            <person name="Lindquist E.A."/>
            <person name="Lipzen A."/>
            <person name="Lundell T."/>
            <person name="Morin E."/>
            <person name="Murat C."/>
            <person name="Riley R."/>
            <person name="Ohm R."/>
            <person name="Sun H."/>
            <person name="Tunlid A."/>
            <person name="Henrissat B."/>
            <person name="Grigoriev I.V."/>
            <person name="Hibbett D.S."/>
            <person name="Martin F."/>
        </authorList>
    </citation>
    <scope>NUCLEOTIDE SEQUENCE [LARGE SCALE GENOMIC DNA]</scope>
    <source>
        <strain evidence="2">Marx 270</strain>
    </source>
</reference>
<dbReference type="InParanoid" id="A0A0C3PA42"/>
<reference evidence="1 2" key="1">
    <citation type="submission" date="2014-04" db="EMBL/GenBank/DDBJ databases">
        <authorList>
            <consortium name="DOE Joint Genome Institute"/>
            <person name="Kuo A."/>
            <person name="Kohler A."/>
            <person name="Costa M.D."/>
            <person name="Nagy L.G."/>
            <person name="Floudas D."/>
            <person name="Copeland A."/>
            <person name="Barry K.W."/>
            <person name="Cichocki N."/>
            <person name="Veneault-Fourrey C."/>
            <person name="LaButti K."/>
            <person name="Lindquist E.A."/>
            <person name="Lipzen A."/>
            <person name="Lundell T."/>
            <person name="Morin E."/>
            <person name="Murat C."/>
            <person name="Sun H."/>
            <person name="Tunlid A."/>
            <person name="Henrissat B."/>
            <person name="Grigoriev I.V."/>
            <person name="Hibbett D.S."/>
            <person name="Martin F."/>
            <person name="Nordberg H.P."/>
            <person name="Cantor M.N."/>
            <person name="Hua S.X."/>
        </authorList>
    </citation>
    <scope>NUCLEOTIDE SEQUENCE [LARGE SCALE GENOMIC DNA]</scope>
    <source>
        <strain evidence="1 2">Marx 270</strain>
    </source>
</reference>
<organism evidence="1 2">
    <name type="scientific">Pisolithus tinctorius Marx 270</name>
    <dbReference type="NCBI Taxonomy" id="870435"/>
    <lineage>
        <taxon>Eukaryota</taxon>
        <taxon>Fungi</taxon>
        <taxon>Dikarya</taxon>
        <taxon>Basidiomycota</taxon>
        <taxon>Agaricomycotina</taxon>
        <taxon>Agaricomycetes</taxon>
        <taxon>Agaricomycetidae</taxon>
        <taxon>Boletales</taxon>
        <taxon>Sclerodermatineae</taxon>
        <taxon>Pisolithaceae</taxon>
        <taxon>Pisolithus</taxon>
    </lineage>
</organism>
<proteinExistence type="predicted"/>
<dbReference type="AlphaFoldDB" id="A0A0C3PA42"/>
<protein>
    <submittedName>
        <fullName evidence="1">Uncharacterized protein</fullName>
    </submittedName>
</protein>
<dbReference type="OrthoDB" id="2685635at2759"/>
<dbReference type="Proteomes" id="UP000054217">
    <property type="component" value="Unassembled WGS sequence"/>
</dbReference>
<sequence>LITAHSHLLCTGLYLADENLSDKVHWVVHGHGHMLALLPQYMPIISDNVKRADSSAAPHMLACLAAIVHVDSKDFWLSADGGYQGPNHICKEIVDVKPSCAIGMLNDDFSSVITNLCALQDHCVMSGYSPGKSFFSADAFGNPCFKMCHTFLEPLEGMLSSDDNSKDSSGDGNVVHHWCIMTMLTYWQGDNSLFSFENWPLTKEKNQVELLALKSTHQLVPLAAMDVSGHQISPYAYRRCLQDAIIEVHFTFSHWGIA</sequence>
<gene>
    <name evidence="1" type="ORF">M404DRAFT_111937</name>
</gene>
<feature type="non-terminal residue" evidence="1">
    <location>
        <position position="258"/>
    </location>
</feature>
<evidence type="ECO:0000313" key="2">
    <source>
        <dbReference type="Proteomes" id="UP000054217"/>
    </source>
</evidence>
<accession>A0A0C3PA42</accession>
<feature type="non-terminal residue" evidence="1">
    <location>
        <position position="1"/>
    </location>
</feature>